<feature type="domain" description="Inosine/uridine-preferring nucleoside hydrolase" evidence="4">
    <location>
        <begin position="56"/>
        <end position="311"/>
    </location>
</feature>
<keyword evidence="2" id="KW-0326">Glycosidase</keyword>
<reference evidence="5 6" key="1">
    <citation type="submission" date="2018-09" db="EMBL/GenBank/DDBJ databases">
        <title>Isolation, diversity and antifungal activity of actinobacteria from wheat.</title>
        <authorList>
            <person name="Han C."/>
        </authorList>
    </citation>
    <scope>NUCLEOTIDE SEQUENCE [LARGE SCALE GENOMIC DNA]</scope>
    <source>
        <strain evidence="5 6">NEAU-YY265</strain>
    </source>
</reference>
<dbReference type="EMBL" id="QUAL01000077">
    <property type="protein sequence ID" value="RIQ28625.1"/>
    <property type="molecule type" value="Genomic_DNA"/>
</dbReference>
<dbReference type="SUPFAM" id="SSF53590">
    <property type="entry name" value="Nucleoside hydrolase"/>
    <property type="match status" value="1"/>
</dbReference>
<name>A0A418KTH4_9ACTN</name>
<accession>A0A418KTH4</accession>
<evidence type="ECO:0000256" key="2">
    <source>
        <dbReference type="ARBA" id="ARBA00023295"/>
    </source>
</evidence>
<dbReference type="PANTHER" id="PTHR12304:SF4">
    <property type="entry name" value="URIDINE NUCLEOSIDASE"/>
    <property type="match status" value="1"/>
</dbReference>
<dbReference type="AlphaFoldDB" id="A0A418KTH4"/>
<protein>
    <submittedName>
        <fullName evidence="5">Nucleoside hydrolase</fullName>
    </submittedName>
</protein>
<dbReference type="GO" id="GO:0005829">
    <property type="term" value="C:cytosol"/>
    <property type="evidence" value="ECO:0007669"/>
    <property type="project" value="TreeGrafter"/>
</dbReference>
<organism evidence="5 6">
    <name type="scientific">Jiangella rhizosphaerae</name>
    <dbReference type="NCBI Taxonomy" id="2293569"/>
    <lineage>
        <taxon>Bacteria</taxon>
        <taxon>Bacillati</taxon>
        <taxon>Actinomycetota</taxon>
        <taxon>Actinomycetes</taxon>
        <taxon>Jiangellales</taxon>
        <taxon>Jiangellaceae</taxon>
        <taxon>Jiangella</taxon>
    </lineage>
</organism>
<feature type="compositionally biased region" description="Basic and acidic residues" evidence="3">
    <location>
        <begin position="39"/>
        <end position="49"/>
    </location>
</feature>
<dbReference type="Gene3D" id="3.90.245.10">
    <property type="entry name" value="Ribonucleoside hydrolase-like"/>
    <property type="match status" value="1"/>
</dbReference>
<proteinExistence type="predicted"/>
<gene>
    <name evidence="5" type="ORF">DY240_08830</name>
</gene>
<dbReference type="InterPro" id="IPR023186">
    <property type="entry name" value="IUNH"/>
</dbReference>
<sequence length="330" mass="34473">MAPVRVASAVISAKMVDVNGRIRSTSAGGRAGTGSPYSRADRPAADRPQDEIRHLVVDTDCGIDDALALLYLAGRPDCELAAVTTVHGNAPVGAVVANAGHTLGVAGLVDVPVAAGAAGPLSGPPLRVAPGTHGSDGLGDVVETKIPPRTLADRPAAELLSALARDRPGYYHLLALGPLTNVALALELEPSLLTLFRSVVVMGWAPSDTNIRRDPEAAARMLRAPRNRLVGVGVDVTATVVVDDETVRRLRAAGTARAEFAAALVERYILRHQRTCGRRAAPVHDALAAALLLRPDWITASRSRPATVVTDVDRAAFLADFLATLTMDFG</sequence>
<dbReference type="GO" id="GO:0006152">
    <property type="term" value="P:purine nucleoside catabolic process"/>
    <property type="evidence" value="ECO:0007669"/>
    <property type="project" value="TreeGrafter"/>
</dbReference>
<comment type="caution">
    <text evidence="5">The sequence shown here is derived from an EMBL/GenBank/DDBJ whole genome shotgun (WGS) entry which is preliminary data.</text>
</comment>
<dbReference type="Pfam" id="PF01156">
    <property type="entry name" value="IU_nuc_hydro"/>
    <property type="match status" value="1"/>
</dbReference>
<feature type="region of interest" description="Disordered" evidence="3">
    <location>
        <begin position="23"/>
        <end position="49"/>
    </location>
</feature>
<dbReference type="GO" id="GO:0008477">
    <property type="term" value="F:purine nucleosidase activity"/>
    <property type="evidence" value="ECO:0007669"/>
    <property type="project" value="TreeGrafter"/>
</dbReference>
<keyword evidence="1 5" id="KW-0378">Hydrolase</keyword>
<dbReference type="PANTHER" id="PTHR12304">
    <property type="entry name" value="INOSINE-URIDINE PREFERRING NUCLEOSIDE HYDROLASE"/>
    <property type="match status" value="1"/>
</dbReference>
<dbReference type="InterPro" id="IPR001910">
    <property type="entry name" value="Inosine/uridine_hydrolase_dom"/>
</dbReference>
<dbReference type="InterPro" id="IPR036452">
    <property type="entry name" value="Ribo_hydro-like"/>
</dbReference>
<evidence type="ECO:0000256" key="1">
    <source>
        <dbReference type="ARBA" id="ARBA00022801"/>
    </source>
</evidence>
<keyword evidence="6" id="KW-1185">Reference proteome</keyword>
<evidence type="ECO:0000313" key="6">
    <source>
        <dbReference type="Proteomes" id="UP000284057"/>
    </source>
</evidence>
<dbReference type="Proteomes" id="UP000284057">
    <property type="component" value="Unassembled WGS sequence"/>
</dbReference>
<evidence type="ECO:0000259" key="4">
    <source>
        <dbReference type="Pfam" id="PF01156"/>
    </source>
</evidence>
<evidence type="ECO:0000313" key="5">
    <source>
        <dbReference type="EMBL" id="RIQ28625.1"/>
    </source>
</evidence>
<evidence type="ECO:0000256" key="3">
    <source>
        <dbReference type="SAM" id="MobiDB-lite"/>
    </source>
</evidence>